<comment type="subcellular location">
    <subcellularLocation>
        <location evidence="1">Membrane</location>
        <topology evidence="1">Multi-pass membrane protein</topology>
    </subcellularLocation>
</comment>
<feature type="region of interest" description="Disordered" evidence="5">
    <location>
        <begin position="275"/>
        <end position="297"/>
    </location>
</feature>
<sequence length="297" mass="33380">MPILETYEGVYLWHYVPSLPLAITFTALFCLATTAHIWKLHTTKMWSNLPFVLGGILEIIGYVFRAVSTYSTGELVPYIMQDIFLVLPPVFFAATLYMTYSHVVIAIHGEPFSPISMRWATRLFVTGDIVCLLIQGNAAGLLAKPETTKTGDYIIIAGLILQIFIFVYFLICCLLFNMRFRVQVGEAEATAHVPWQACLNMLYVTSMAILARNIFRVVEFAMQSVDDAGYLVTHEWPLYAFDGALMLLVMVVFFFWYPSQLHTKSRDSMVELTTSGTPFAGNDQRPCSKGSSHGGHL</sequence>
<dbReference type="Proteomes" id="UP001153461">
    <property type="component" value="Unassembled WGS sequence"/>
</dbReference>
<accession>A0A9W4ICH4</accession>
<evidence type="ECO:0000256" key="2">
    <source>
        <dbReference type="ARBA" id="ARBA00022692"/>
    </source>
</evidence>
<reference evidence="7" key="1">
    <citation type="submission" date="2021-07" db="EMBL/GenBank/DDBJ databases">
        <authorList>
            <person name="Branca A.L. A."/>
        </authorList>
    </citation>
    <scope>NUCLEOTIDE SEQUENCE</scope>
</reference>
<keyword evidence="2 6" id="KW-0812">Transmembrane</keyword>
<feature type="transmembrane region" description="Helical" evidence="6">
    <location>
        <begin position="119"/>
        <end position="141"/>
    </location>
</feature>
<dbReference type="OrthoDB" id="6745403at2759"/>
<evidence type="ECO:0000256" key="5">
    <source>
        <dbReference type="SAM" id="MobiDB-lite"/>
    </source>
</evidence>
<evidence type="ECO:0000256" key="3">
    <source>
        <dbReference type="ARBA" id="ARBA00022989"/>
    </source>
</evidence>
<gene>
    <name evidence="7" type="ORF">PNAL_LOCUS9406</name>
</gene>
<proteinExistence type="predicted"/>
<feature type="transmembrane region" description="Helical" evidence="6">
    <location>
        <begin position="153"/>
        <end position="176"/>
    </location>
</feature>
<comment type="caution">
    <text evidence="7">The sequence shown here is derived from an EMBL/GenBank/DDBJ whole genome shotgun (WGS) entry which is preliminary data.</text>
</comment>
<dbReference type="EMBL" id="CAJVNV010000619">
    <property type="protein sequence ID" value="CAG8281283.1"/>
    <property type="molecule type" value="Genomic_DNA"/>
</dbReference>
<name>A0A9W4ICH4_PENNA</name>
<evidence type="ECO:0000256" key="6">
    <source>
        <dbReference type="SAM" id="Phobius"/>
    </source>
</evidence>
<evidence type="ECO:0000313" key="7">
    <source>
        <dbReference type="EMBL" id="CAG8281283.1"/>
    </source>
</evidence>
<dbReference type="Pfam" id="PF04479">
    <property type="entry name" value="RTA1"/>
    <property type="match status" value="1"/>
</dbReference>
<dbReference type="PANTHER" id="PTHR31465">
    <property type="entry name" value="PROTEIN RTA1-RELATED"/>
    <property type="match status" value="1"/>
</dbReference>
<dbReference type="PANTHER" id="PTHR31465:SF27">
    <property type="entry name" value="DOMAIN PROTEIN, PUTATIVE (AFU_ORTHOLOGUE AFUA_3G01030)-RELATED"/>
    <property type="match status" value="1"/>
</dbReference>
<dbReference type="InterPro" id="IPR007568">
    <property type="entry name" value="RTA1"/>
</dbReference>
<feature type="transmembrane region" description="Helical" evidence="6">
    <location>
        <begin position="197"/>
        <end position="218"/>
    </location>
</feature>
<feature type="transmembrane region" description="Helical" evidence="6">
    <location>
        <begin position="84"/>
        <end position="107"/>
    </location>
</feature>
<organism evidence="7 8">
    <name type="scientific">Penicillium nalgiovense</name>
    <dbReference type="NCBI Taxonomy" id="60175"/>
    <lineage>
        <taxon>Eukaryota</taxon>
        <taxon>Fungi</taxon>
        <taxon>Dikarya</taxon>
        <taxon>Ascomycota</taxon>
        <taxon>Pezizomycotina</taxon>
        <taxon>Eurotiomycetes</taxon>
        <taxon>Eurotiomycetidae</taxon>
        <taxon>Eurotiales</taxon>
        <taxon>Aspergillaceae</taxon>
        <taxon>Penicillium</taxon>
    </lineage>
</organism>
<evidence type="ECO:0008006" key="9">
    <source>
        <dbReference type="Google" id="ProtNLM"/>
    </source>
</evidence>
<dbReference type="GO" id="GO:0016020">
    <property type="term" value="C:membrane"/>
    <property type="evidence" value="ECO:0007669"/>
    <property type="project" value="UniProtKB-SubCell"/>
</dbReference>
<evidence type="ECO:0000313" key="8">
    <source>
        <dbReference type="Proteomes" id="UP001153461"/>
    </source>
</evidence>
<protein>
    <recommendedName>
        <fullName evidence="9">RTA1 domain protein</fullName>
    </recommendedName>
</protein>
<dbReference type="AlphaFoldDB" id="A0A9W4ICH4"/>
<feature type="transmembrane region" description="Helical" evidence="6">
    <location>
        <begin position="12"/>
        <end position="33"/>
    </location>
</feature>
<keyword evidence="3 6" id="KW-1133">Transmembrane helix</keyword>
<evidence type="ECO:0000256" key="4">
    <source>
        <dbReference type="ARBA" id="ARBA00023136"/>
    </source>
</evidence>
<feature type="transmembrane region" description="Helical" evidence="6">
    <location>
        <begin position="238"/>
        <end position="257"/>
    </location>
</feature>
<keyword evidence="4 6" id="KW-0472">Membrane</keyword>
<feature type="transmembrane region" description="Helical" evidence="6">
    <location>
        <begin position="45"/>
        <end position="64"/>
    </location>
</feature>
<evidence type="ECO:0000256" key="1">
    <source>
        <dbReference type="ARBA" id="ARBA00004141"/>
    </source>
</evidence>